<dbReference type="CDD" id="cd12915">
    <property type="entry name" value="PDC2_DGC_like"/>
    <property type="match status" value="1"/>
</dbReference>
<evidence type="ECO:0000256" key="1">
    <source>
        <dbReference type="ARBA" id="ARBA00000085"/>
    </source>
</evidence>
<dbReference type="InterPro" id="IPR000014">
    <property type="entry name" value="PAS"/>
</dbReference>
<dbReference type="InterPro" id="IPR004358">
    <property type="entry name" value="Sig_transdc_His_kin-like_C"/>
</dbReference>
<dbReference type="AlphaFoldDB" id="A0A858RAB9"/>
<dbReference type="InterPro" id="IPR035965">
    <property type="entry name" value="PAS-like_dom_sf"/>
</dbReference>
<dbReference type="CDD" id="cd12914">
    <property type="entry name" value="PDC1_DGC_like"/>
    <property type="match status" value="1"/>
</dbReference>
<name>A0A858RAB9_9PROT</name>
<dbReference type="EC" id="2.7.13.3" evidence="2"/>
<feature type="transmembrane region" description="Helical" evidence="5">
    <location>
        <begin position="278"/>
        <end position="298"/>
    </location>
</feature>
<dbReference type="InterPro" id="IPR036097">
    <property type="entry name" value="HisK_dim/P_sf"/>
</dbReference>
<keyword evidence="5" id="KW-0812">Transmembrane</keyword>
<dbReference type="Pfam" id="PF00072">
    <property type="entry name" value="Response_reg"/>
    <property type="match status" value="1"/>
</dbReference>
<proteinExistence type="predicted"/>
<dbReference type="SMART" id="SM00388">
    <property type="entry name" value="HisKA"/>
    <property type="match status" value="1"/>
</dbReference>
<dbReference type="InterPro" id="IPR036890">
    <property type="entry name" value="HATPase_C_sf"/>
</dbReference>
<evidence type="ECO:0000313" key="10">
    <source>
        <dbReference type="Proteomes" id="UP000501891"/>
    </source>
</evidence>
<dbReference type="CDD" id="cd00082">
    <property type="entry name" value="HisKA"/>
    <property type="match status" value="1"/>
</dbReference>
<evidence type="ECO:0000256" key="5">
    <source>
        <dbReference type="SAM" id="Phobius"/>
    </source>
</evidence>
<protein>
    <recommendedName>
        <fullName evidence="2">histidine kinase</fullName>
        <ecNumber evidence="2">2.7.13.3</ecNumber>
    </recommendedName>
</protein>
<evidence type="ECO:0000256" key="2">
    <source>
        <dbReference type="ARBA" id="ARBA00012438"/>
    </source>
</evidence>
<dbReference type="Pfam" id="PF08448">
    <property type="entry name" value="PAS_4"/>
    <property type="match status" value="1"/>
</dbReference>
<dbReference type="GO" id="GO:0000155">
    <property type="term" value="F:phosphorelay sensor kinase activity"/>
    <property type="evidence" value="ECO:0007669"/>
    <property type="project" value="InterPro"/>
</dbReference>
<reference evidence="9" key="1">
    <citation type="submission" date="2020-04" db="EMBL/GenBank/DDBJ databases">
        <title>A desert anoxygenic phototrophic bacterium fixes CO2 using RubisCO under aerobic conditions.</title>
        <authorList>
            <person name="Tang K."/>
        </authorList>
    </citation>
    <scope>NUCLEOTIDE SEQUENCE [LARGE SCALE GENOMIC DNA]</scope>
    <source>
        <strain evidence="9">MIMtkB3</strain>
    </source>
</reference>
<dbReference type="InterPro" id="IPR013656">
    <property type="entry name" value="PAS_4"/>
</dbReference>
<evidence type="ECO:0000259" key="8">
    <source>
        <dbReference type="PROSITE" id="PS50113"/>
    </source>
</evidence>
<evidence type="ECO:0000313" key="9">
    <source>
        <dbReference type="EMBL" id="QJE74083.1"/>
    </source>
</evidence>
<feature type="modified residue" description="4-aspartylphosphate" evidence="4">
    <location>
        <position position="756"/>
    </location>
</feature>
<dbReference type="SMART" id="SM00448">
    <property type="entry name" value="REC"/>
    <property type="match status" value="1"/>
</dbReference>
<sequence length="826" mass="88123">MPYFRWLLPATVAVPAAMLALAVWMNHAQVMREAEAALARDADIAREHALKVFETQELLLQELSGRVAALRRDGAGWDDVAKAEELHGWMAGRVAGLPQADSLAVVDSAGTARLGSRMFPLAPIDIIKRDYWKAIQGGQPRFLGEPTHSHLTGQVQFHLAHRLPGADQGLDGVVVASFRPAYFERYWAGMAGDTGTSVLLARRDGVVLARWPVAVPGLRLPDGHPALDQDSEAPVVTDHTVDGLRRLVVARDLGTQPAAVVVSRHMGAVLAPWRANSLTFTAIAVPAALILLALALAANRAAGRESAALASLRSEVDRRRATEQALRASETRYRGFFEHTAESLFVVRVGENGRFYVEEINESLARSSGLDPAAITDGREIAETMPDHADQLRRNYAGCVAAGKPVSYEQSLDLPAGQRHYETILVPLRDPDGRITHLLGSSRDVTERKLADQRLVQAQKMETVGQLTGGVAHDFNNLLTAVITNLELVRSLPDPEADPERLDGALKAARAGAALVKRLLAFARMQPLEPRPTDLGRLVAETLPLLTHAVGERVAVGTDIPAGLPPVLVDPVQLENGLLNLAVNARDAMPAGGRLTISARRHAGPDGKDWVTLSVADTGEGMPPAVASRIFEPFFTTKPPGKGTGLGLATLYGFMQQSGGQVTLETAQGGGTRFDLAFPATAARAAPPPELAPAPPLETARRGGATVLLVEDEALVRLSTEDLLTELGYRVVSAGSAEEALDLLAAGQALDVLVTDIGLPGMDGKSLARAATAQHPHLPVVLMSGYDRTAGDGTPWLQLEKPYSPDRLAQALRQALGEPARLAKSA</sequence>
<dbReference type="NCBIfam" id="TIGR00229">
    <property type="entry name" value="sensory_box"/>
    <property type="match status" value="1"/>
</dbReference>
<keyword evidence="10" id="KW-1185">Reference proteome</keyword>
<feature type="domain" description="PAC" evidence="8">
    <location>
        <begin position="406"/>
        <end position="457"/>
    </location>
</feature>
<dbReference type="PANTHER" id="PTHR43065:SF42">
    <property type="entry name" value="TWO-COMPONENT SENSOR PPRA"/>
    <property type="match status" value="1"/>
</dbReference>
<dbReference type="SUPFAM" id="SSF55785">
    <property type="entry name" value="PYP-like sensor domain (PAS domain)"/>
    <property type="match status" value="1"/>
</dbReference>
<dbReference type="Gene3D" id="3.40.50.2300">
    <property type="match status" value="1"/>
</dbReference>
<dbReference type="PROSITE" id="PS50109">
    <property type="entry name" value="HIS_KIN"/>
    <property type="match status" value="1"/>
</dbReference>
<dbReference type="PRINTS" id="PR00344">
    <property type="entry name" value="BCTRLSENSOR"/>
</dbReference>
<evidence type="ECO:0000256" key="3">
    <source>
        <dbReference type="ARBA" id="ARBA00022553"/>
    </source>
</evidence>
<dbReference type="PROSITE" id="PS50110">
    <property type="entry name" value="RESPONSE_REGULATORY"/>
    <property type="match status" value="1"/>
</dbReference>
<dbReference type="EMBL" id="CP051775">
    <property type="protein sequence ID" value="QJE74083.1"/>
    <property type="molecule type" value="Genomic_DNA"/>
</dbReference>
<dbReference type="InterPro" id="IPR003594">
    <property type="entry name" value="HATPase_dom"/>
</dbReference>
<dbReference type="InterPro" id="IPR003661">
    <property type="entry name" value="HisK_dim/P_dom"/>
</dbReference>
<feature type="domain" description="Histidine kinase" evidence="6">
    <location>
        <begin position="470"/>
        <end position="682"/>
    </location>
</feature>
<dbReference type="InterPro" id="IPR011006">
    <property type="entry name" value="CheY-like_superfamily"/>
</dbReference>
<gene>
    <name evidence="9" type="ORF">HHL28_14175</name>
</gene>
<dbReference type="Proteomes" id="UP000501891">
    <property type="component" value="Chromosome"/>
</dbReference>
<dbReference type="SUPFAM" id="SSF47384">
    <property type="entry name" value="Homodimeric domain of signal transducing histidine kinase"/>
    <property type="match status" value="1"/>
</dbReference>
<evidence type="ECO:0000256" key="4">
    <source>
        <dbReference type="PROSITE-ProRule" id="PRU00169"/>
    </source>
</evidence>
<dbReference type="Pfam" id="PF02518">
    <property type="entry name" value="HATPase_c"/>
    <property type="match status" value="1"/>
</dbReference>
<dbReference type="Pfam" id="PF00512">
    <property type="entry name" value="HisKA"/>
    <property type="match status" value="1"/>
</dbReference>
<dbReference type="InterPro" id="IPR005467">
    <property type="entry name" value="His_kinase_dom"/>
</dbReference>
<feature type="transmembrane region" description="Helical" evidence="5">
    <location>
        <begin position="6"/>
        <end position="25"/>
    </location>
</feature>
<dbReference type="SUPFAM" id="SSF52172">
    <property type="entry name" value="CheY-like"/>
    <property type="match status" value="1"/>
</dbReference>
<evidence type="ECO:0000259" key="7">
    <source>
        <dbReference type="PROSITE" id="PS50110"/>
    </source>
</evidence>
<keyword evidence="3 4" id="KW-0597">Phosphoprotein</keyword>
<evidence type="ECO:0000259" key="6">
    <source>
        <dbReference type="PROSITE" id="PS50109"/>
    </source>
</evidence>
<comment type="catalytic activity">
    <reaction evidence="1">
        <text>ATP + protein L-histidine = ADP + protein N-phospho-L-histidine.</text>
        <dbReference type="EC" id="2.7.13.3"/>
    </reaction>
</comment>
<dbReference type="KEGG" id="acru:HHL28_14175"/>
<dbReference type="InterPro" id="IPR000700">
    <property type="entry name" value="PAS-assoc_C"/>
</dbReference>
<feature type="domain" description="Response regulatory" evidence="7">
    <location>
        <begin position="706"/>
        <end position="816"/>
    </location>
</feature>
<organism evidence="9 10">
    <name type="scientific">Aerophototrophica crusticola</name>
    <dbReference type="NCBI Taxonomy" id="1709002"/>
    <lineage>
        <taxon>Bacteria</taxon>
        <taxon>Pseudomonadati</taxon>
        <taxon>Pseudomonadota</taxon>
        <taxon>Alphaproteobacteria</taxon>
        <taxon>Rhodospirillales</taxon>
        <taxon>Rhodospirillaceae</taxon>
        <taxon>Aerophototrophica</taxon>
    </lineage>
</organism>
<accession>A0A858RAB9</accession>
<dbReference type="SUPFAM" id="SSF55874">
    <property type="entry name" value="ATPase domain of HSP90 chaperone/DNA topoisomerase II/histidine kinase"/>
    <property type="match status" value="1"/>
</dbReference>
<dbReference type="InterPro" id="IPR001789">
    <property type="entry name" value="Sig_transdc_resp-reg_receiver"/>
</dbReference>
<dbReference type="Gene3D" id="1.10.287.130">
    <property type="match status" value="1"/>
</dbReference>
<dbReference type="Gene3D" id="3.30.450.20">
    <property type="entry name" value="PAS domain"/>
    <property type="match status" value="3"/>
</dbReference>
<keyword evidence="5" id="KW-0472">Membrane</keyword>
<dbReference type="PANTHER" id="PTHR43065">
    <property type="entry name" value="SENSOR HISTIDINE KINASE"/>
    <property type="match status" value="1"/>
</dbReference>
<keyword evidence="5" id="KW-1133">Transmembrane helix</keyword>
<dbReference type="Gene3D" id="3.30.565.10">
    <property type="entry name" value="Histidine kinase-like ATPase, C-terminal domain"/>
    <property type="match status" value="1"/>
</dbReference>
<dbReference type="PROSITE" id="PS50113">
    <property type="entry name" value="PAC"/>
    <property type="match status" value="1"/>
</dbReference>
<dbReference type="SMART" id="SM00387">
    <property type="entry name" value="HATPase_c"/>
    <property type="match status" value="1"/>
</dbReference>